<sequence length="192" mass="21548">MNREELIFALADRIKAAKGADKPFILAIDGRCAAGKTTLAQELSRLTGAAVVHMDDFFLQPFQRTKARLDTPGENVDWERFKAQVLLPLSRGETARFRPFDCHTLGFKEESFISPENGIIVEGTYCLHKALRDFYSLKVFADIPPQAQRERIEKRNGKGGAAAFVQKWIPLEESYFSACDPAAICDYVITSE</sequence>
<proteinExistence type="predicted"/>
<evidence type="ECO:0000313" key="1">
    <source>
        <dbReference type="EMBL" id="HIW85896.1"/>
    </source>
</evidence>
<dbReference type="SUPFAM" id="SSF52540">
    <property type="entry name" value="P-loop containing nucleoside triphosphate hydrolases"/>
    <property type="match status" value="1"/>
</dbReference>
<protein>
    <submittedName>
        <fullName evidence="1">Uridine kinase</fullName>
    </submittedName>
</protein>
<reference evidence="1" key="1">
    <citation type="journal article" date="2021" name="PeerJ">
        <title>Extensive microbial diversity within the chicken gut microbiome revealed by metagenomics and culture.</title>
        <authorList>
            <person name="Gilroy R."/>
            <person name="Ravi A."/>
            <person name="Getino M."/>
            <person name="Pursley I."/>
            <person name="Horton D.L."/>
            <person name="Alikhan N.F."/>
            <person name="Baker D."/>
            <person name="Gharbi K."/>
            <person name="Hall N."/>
            <person name="Watson M."/>
            <person name="Adriaenssens E.M."/>
            <person name="Foster-Nyarko E."/>
            <person name="Jarju S."/>
            <person name="Secka A."/>
            <person name="Antonio M."/>
            <person name="Oren A."/>
            <person name="Chaudhuri R.R."/>
            <person name="La Ragione R."/>
            <person name="Hildebrand F."/>
            <person name="Pallen M.J."/>
        </authorList>
    </citation>
    <scope>NUCLEOTIDE SEQUENCE</scope>
    <source>
        <strain evidence="1">421</strain>
    </source>
</reference>
<name>A0A9D1RCT3_9FIRM</name>
<dbReference type="Proteomes" id="UP000824205">
    <property type="component" value="Unassembled WGS sequence"/>
</dbReference>
<evidence type="ECO:0000313" key="2">
    <source>
        <dbReference type="Proteomes" id="UP000824205"/>
    </source>
</evidence>
<reference evidence="1" key="2">
    <citation type="submission" date="2021-04" db="EMBL/GenBank/DDBJ databases">
        <authorList>
            <person name="Gilroy R."/>
        </authorList>
    </citation>
    <scope>NUCLEOTIDE SEQUENCE</scope>
    <source>
        <strain evidence="1">421</strain>
    </source>
</reference>
<organism evidence="1 2">
    <name type="scientific">Candidatus Eubacterium faecipullorum</name>
    <dbReference type="NCBI Taxonomy" id="2838571"/>
    <lineage>
        <taxon>Bacteria</taxon>
        <taxon>Bacillati</taxon>
        <taxon>Bacillota</taxon>
        <taxon>Clostridia</taxon>
        <taxon>Eubacteriales</taxon>
        <taxon>Eubacteriaceae</taxon>
        <taxon>Eubacterium</taxon>
    </lineage>
</organism>
<dbReference type="InterPro" id="IPR027417">
    <property type="entry name" value="P-loop_NTPase"/>
</dbReference>
<dbReference type="AlphaFoldDB" id="A0A9D1RCT3"/>
<dbReference type="GO" id="GO:0016301">
    <property type="term" value="F:kinase activity"/>
    <property type="evidence" value="ECO:0007669"/>
    <property type="project" value="UniProtKB-KW"/>
</dbReference>
<keyword evidence="1" id="KW-0418">Kinase</keyword>
<keyword evidence="1" id="KW-0808">Transferase</keyword>
<dbReference type="PANTHER" id="PTHR10285">
    <property type="entry name" value="URIDINE KINASE"/>
    <property type="match status" value="1"/>
</dbReference>
<accession>A0A9D1RCT3</accession>
<dbReference type="Gene3D" id="3.40.50.300">
    <property type="entry name" value="P-loop containing nucleotide triphosphate hydrolases"/>
    <property type="match status" value="1"/>
</dbReference>
<comment type="caution">
    <text evidence="1">The sequence shown here is derived from an EMBL/GenBank/DDBJ whole genome shotgun (WGS) entry which is preliminary data.</text>
</comment>
<gene>
    <name evidence="1" type="ORF">IAA48_05315</name>
</gene>
<dbReference type="EMBL" id="DXGE01000024">
    <property type="protein sequence ID" value="HIW85896.1"/>
    <property type="molecule type" value="Genomic_DNA"/>
</dbReference>